<gene>
    <name evidence="2" type="ORF">SL103_01140</name>
</gene>
<dbReference type="PANTHER" id="PTHR35400:SF3">
    <property type="entry name" value="SLL1072 PROTEIN"/>
    <property type="match status" value="1"/>
</dbReference>
<dbReference type="Pfam" id="PF05685">
    <property type="entry name" value="Uma2"/>
    <property type="match status" value="1"/>
</dbReference>
<dbReference type="RefSeq" id="WP_069566916.1">
    <property type="nucleotide sequence ID" value="NZ_CP017157.1"/>
</dbReference>
<reference evidence="2 3" key="1">
    <citation type="submission" date="2016-09" db="EMBL/GenBank/DDBJ databases">
        <title>Complete genome sequencing of Streptomyces lydicus 103 and metabolic pathways analysis of antibiotic biosynthesis.</title>
        <authorList>
            <person name="Jia N."/>
            <person name="Ding M.-Z."/>
            <person name="Gao F."/>
            <person name="Yuan Y.-J."/>
        </authorList>
    </citation>
    <scope>NUCLEOTIDE SEQUENCE [LARGE SCALE GENOMIC DNA]</scope>
    <source>
        <strain evidence="2 3">103</strain>
    </source>
</reference>
<feature type="domain" description="Putative restriction endonuclease" evidence="1">
    <location>
        <begin position="13"/>
        <end position="185"/>
    </location>
</feature>
<dbReference type="CDD" id="cd06260">
    <property type="entry name" value="DUF820-like"/>
    <property type="match status" value="1"/>
</dbReference>
<evidence type="ECO:0000313" key="3">
    <source>
        <dbReference type="Proteomes" id="UP000094094"/>
    </source>
</evidence>
<dbReference type="AlphaFoldDB" id="A0A1D7VE99"/>
<dbReference type="InterPro" id="IPR011335">
    <property type="entry name" value="Restrct_endonuc-II-like"/>
</dbReference>
<dbReference type="EMBL" id="CP017157">
    <property type="protein sequence ID" value="AOP45037.1"/>
    <property type="molecule type" value="Genomic_DNA"/>
</dbReference>
<evidence type="ECO:0000259" key="1">
    <source>
        <dbReference type="Pfam" id="PF05685"/>
    </source>
</evidence>
<proteinExistence type="predicted"/>
<dbReference type="InterPro" id="IPR012296">
    <property type="entry name" value="Nuclease_put_TT1808"/>
</dbReference>
<organism evidence="2 3">
    <name type="scientific">Streptomyces lydicus</name>
    <dbReference type="NCBI Taxonomy" id="47763"/>
    <lineage>
        <taxon>Bacteria</taxon>
        <taxon>Bacillati</taxon>
        <taxon>Actinomycetota</taxon>
        <taxon>Actinomycetes</taxon>
        <taxon>Kitasatosporales</taxon>
        <taxon>Streptomycetaceae</taxon>
        <taxon>Streptomyces</taxon>
    </lineage>
</organism>
<sequence>MTVVAERASHMRVEDFEQIASAAPETVTLEFIDGRIEEKRVPDGDRETIVMWLIRQCMQGRPELDLHPTQGLKVGQYRKGRARPDGSLAPVAHFAGQGEWADPEGVLMTVEVTSYDGDTERRDRQEKPAAYAAAGIPVHLLVDRDRCELVVHTSPAPERGCYLDVHRAPFGEQVTLPGPVGITLDTEILKNYVR</sequence>
<dbReference type="KEGG" id="slc:SL103_01140"/>
<dbReference type="OrthoDB" id="4537149at2"/>
<dbReference type="SUPFAM" id="SSF52980">
    <property type="entry name" value="Restriction endonuclease-like"/>
    <property type="match status" value="1"/>
</dbReference>
<evidence type="ECO:0000313" key="2">
    <source>
        <dbReference type="EMBL" id="AOP45037.1"/>
    </source>
</evidence>
<dbReference type="InterPro" id="IPR008538">
    <property type="entry name" value="Uma2"/>
</dbReference>
<dbReference type="PANTHER" id="PTHR35400">
    <property type="entry name" value="SLR1083 PROTEIN"/>
    <property type="match status" value="1"/>
</dbReference>
<name>A0A1D7VE99_9ACTN</name>
<dbReference type="Gene3D" id="3.90.1570.10">
    <property type="entry name" value="tt1808, chain A"/>
    <property type="match status" value="1"/>
</dbReference>
<accession>A0A1D7VE99</accession>
<keyword evidence="3" id="KW-1185">Reference proteome</keyword>
<protein>
    <recommendedName>
        <fullName evidence="1">Putative restriction endonuclease domain-containing protein</fullName>
    </recommendedName>
</protein>
<dbReference type="Proteomes" id="UP000094094">
    <property type="component" value="Chromosome"/>
</dbReference>